<accession>A0A0L0F2Q6</accession>
<evidence type="ECO:0000313" key="2">
    <source>
        <dbReference type="EMBL" id="KNC70901.1"/>
    </source>
</evidence>
<proteinExistence type="predicted"/>
<sequence length="91" mass="9963">HTGSRQKWLSGEAGKFGRKSAGVAVAMRQLVQGYAWSGRDRVVTDSDESDGSDVMVSEEPVVRMRSPSPERVGSVQPSNGREWNRCQIDGL</sequence>
<dbReference type="Proteomes" id="UP000054560">
    <property type="component" value="Unassembled WGS sequence"/>
</dbReference>
<evidence type="ECO:0000256" key="1">
    <source>
        <dbReference type="SAM" id="MobiDB-lite"/>
    </source>
</evidence>
<dbReference type="GeneID" id="25917072"/>
<feature type="non-terminal residue" evidence="2">
    <location>
        <position position="1"/>
    </location>
</feature>
<dbReference type="EMBL" id="KQ249989">
    <property type="protein sequence ID" value="KNC70901.1"/>
    <property type="molecule type" value="Genomic_DNA"/>
</dbReference>
<feature type="region of interest" description="Disordered" evidence="1">
    <location>
        <begin position="42"/>
        <end position="91"/>
    </location>
</feature>
<evidence type="ECO:0000313" key="3">
    <source>
        <dbReference type="Proteomes" id="UP000054560"/>
    </source>
</evidence>
<dbReference type="AlphaFoldDB" id="A0A0L0F2Q6"/>
<dbReference type="RefSeq" id="XP_014144803.1">
    <property type="nucleotide sequence ID" value="XM_014289328.1"/>
</dbReference>
<gene>
    <name evidence="2" type="ORF">SARC_16568</name>
</gene>
<keyword evidence="3" id="KW-1185">Reference proteome</keyword>
<name>A0A0L0F2Q6_9EUKA</name>
<reference evidence="2 3" key="1">
    <citation type="submission" date="2011-02" db="EMBL/GenBank/DDBJ databases">
        <title>The Genome Sequence of Sphaeroforma arctica JP610.</title>
        <authorList>
            <consortium name="The Broad Institute Genome Sequencing Platform"/>
            <person name="Russ C."/>
            <person name="Cuomo C."/>
            <person name="Young S.K."/>
            <person name="Zeng Q."/>
            <person name="Gargeya S."/>
            <person name="Alvarado L."/>
            <person name="Berlin A."/>
            <person name="Chapman S.B."/>
            <person name="Chen Z."/>
            <person name="Freedman E."/>
            <person name="Gellesch M."/>
            <person name="Goldberg J."/>
            <person name="Griggs A."/>
            <person name="Gujja S."/>
            <person name="Heilman E."/>
            <person name="Heiman D."/>
            <person name="Howarth C."/>
            <person name="Mehta T."/>
            <person name="Neiman D."/>
            <person name="Pearson M."/>
            <person name="Roberts A."/>
            <person name="Saif S."/>
            <person name="Shea T."/>
            <person name="Shenoy N."/>
            <person name="Sisk P."/>
            <person name="Stolte C."/>
            <person name="Sykes S."/>
            <person name="White J."/>
            <person name="Yandava C."/>
            <person name="Burger G."/>
            <person name="Gray M.W."/>
            <person name="Holland P.W.H."/>
            <person name="King N."/>
            <person name="Lang F.B.F."/>
            <person name="Roger A.J."/>
            <person name="Ruiz-Trillo I."/>
            <person name="Haas B."/>
            <person name="Nusbaum C."/>
            <person name="Birren B."/>
        </authorList>
    </citation>
    <scope>NUCLEOTIDE SEQUENCE [LARGE SCALE GENOMIC DNA]</scope>
    <source>
        <strain evidence="2 3">JP610</strain>
    </source>
</reference>
<protein>
    <submittedName>
        <fullName evidence="2">Uncharacterized protein</fullName>
    </submittedName>
</protein>
<organism evidence="2 3">
    <name type="scientific">Sphaeroforma arctica JP610</name>
    <dbReference type="NCBI Taxonomy" id="667725"/>
    <lineage>
        <taxon>Eukaryota</taxon>
        <taxon>Ichthyosporea</taxon>
        <taxon>Ichthyophonida</taxon>
        <taxon>Sphaeroforma</taxon>
    </lineage>
</organism>